<comment type="caution">
    <text evidence="2">The sequence shown here is derived from an EMBL/GenBank/DDBJ whole genome shotgun (WGS) entry which is preliminary data.</text>
</comment>
<accession>A0A2P5CEH5</accession>
<feature type="compositionally biased region" description="Basic and acidic residues" evidence="1">
    <location>
        <begin position="67"/>
        <end position="91"/>
    </location>
</feature>
<feature type="compositionally biased region" description="Basic residues" evidence="1">
    <location>
        <begin position="55"/>
        <end position="66"/>
    </location>
</feature>
<feature type="non-terminal residue" evidence="2">
    <location>
        <position position="1"/>
    </location>
</feature>
<proteinExistence type="predicted"/>
<feature type="compositionally biased region" description="Basic and acidic residues" evidence="1">
    <location>
        <begin position="1"/>
        <end position="25"/>
    </location>
</feature>
<name>A0A2P5CEH5_PARAD</name>
<evidence type="ECO:0000313" key="2">
    <source>
        <dbReference type="EMBL" id="PON59438.1"/>
    </source>
</evidence>
<reference evidence="3" key="1">
    <citation type="submission" date="2016-06" db="EMBL/GenBank/DDBJ databases">
        <title>Parallel loss of symbiosis genes in relatives of nitrogen-fixing non-legume Parasponia.</title>
        <authorList>
            <person name="Van Velzen R."/>
            <person name="Holmer R."/>
            <person name="Bu F."/>
            <person name="Rutten L."/>
            <person name="Van Zeijl A."/>
            <person name="Liu W."/>
            <person name="Santuari L."/>
            <person name="Cao Q."/>
            <person name="Sharma T."/>
            <person name="Shen D."/>
            <person name="Roswanjaya Y."/>
            <person name="Wardhani T."/>
            <person name="Kalhor M.S."/>
            <person name="Jansen J."/>
            <person name="Van den Hoogen J."/>
            <person name="Gungor B."/>
            <person name="Hartog M."/>
            <person name="Hontelez J."/>
            <person name="Verver J."/>
            <person name="Yang W.-C."/>
            <person name="Schijlen E."/>
            <person name="Repin R."/>
            <person name="Schilthuizen M."/>
            <person name="Schranz E."/>
            <person name="Heidstra R."/>
            <person name="Miyata K."/>
            <person name="Fedorova E."/>
            <person name="Kohlen W."/>
            <person name="Bisseling T."/>
            <person name="Smit S."/>
            <person name="Geurts R."/>
        </authorList>
    </citation>
    <scope>NUCLEOTIDE SEQUENCE [LARGE SCALE GENOMIC DNA]</scope>
    <source>
        <strain evidence="3">cv. WU1-14</strain>
    </source>
</reference>
<feature type="region of interest" description="Disordered" evidence="1">
    <location>
        <begin position="1"/>
        <end position="122"/>
    </location>
</feature>
<sequence>RDRHRDHLVGQLREKRRESQQERLPARGPFGAHDHVPFFQKLPHQRGVLGSVPAQRHRLDRRYHLRERRDRVRHGRDPTAQEPRNEDRVEESPVGADEGDSGPAHGFLGLRRWASLDMDPNP</sequence>
<protein>
    <submittedName>
        <fullName evidence="2">Uncharacterized protein</fullName>
    </submittedName>
</protein>
<evidence type="ECO:0000256" key="1">
    <source>
        <dbReference type="SAM" id="MobiDB-lite"/>
    </source>
</evidence>
<gene>
    <name evidence="2" type="ORF">PanWU01x14_159480</name>
</gene>
<keyword evidence="3" id="KW-1185">Reference proteome</keyword>
<evidence type="ECO:0000313" key="3">
    <source>
        <dbReference type="Proteomes" id="UP000237105"/>
    </source>
</evidence>
<dbReference type="EMBL" id="JXTB01000140">
    <property type="protein sequence ID" value="PON59438.1"/>
    <property type="molecule type" value="Genomic_DNA"/>
</dbReference>
<dbReference type="AlphaFoldDB" id="A0A2P5CEH5"/>
<dbReference type="Proteomes" id="UP000237105">
    <property type="component" value="Unassembled WGS sequence"/>
</dbReference>
<organism evidence="2 3">
    <name type="scientific">Parasponia andersonii</name>
    <name type="common">Sponia andersonii</name>
    <dbReference type="NCBI Taxonomy" id="3476"/>
    <lineage>
        <taxon>Eukaryota</taxon>
        <taxon>Viridiplantae</taxon>
        <taxon>Streptophyta</taxon>
        <taxon>Embryophyta</taxon>
        <taxon>Tracheophyta</taxon>
        <taxon>Spermatophyta</taxon>
        <taxon>Magnoliopsida</taxon>
        <taxon>eudicotyledons</taxon>
        <taxon>Gunneridae</taxon>
        <taxon>Pentapetalae</taxon>
        <taxon>rosids</taxon>
        <taxon>fabids</taxon>
        <taxon>Rosales</taxon>
        <taxon>Cannabaceae</taxon>
        <taxon>Parasponia</taxon>
    </lineage>
</organism>